<organism evidence="1 2">
    <name type="scientific">Oenococcus phage phiS11</name>
    <dbReference type="NCBI Taxonomy" id="1432847"/>
    <lineage>
        <taxon>Viruses</taxon>
        <taxon>Duplodnaviria</taxon>
        <taxon>Heunggongvirae</taxon>
        <taxon>Uroviricota</taxon>
        <taxon>Caudoviricetes</taxon>
        <taxon>Sozzivirus</taxon>
        <taxon>Sozzivirus S11</taxon>
    </lineage>
</organism>
<accession>V5URL4</accession>
<evidence type="ECO:0000313" key="1">
    <source>
        <dbReference type="EMBL" id="AHB80313.1"/>
    </source>
</evidence>
<name>V5URL4_9CAUD</name>
<dbReference type="GeneID" id="18500047"/>
<dbReference type="Proteomes" id="UP000018801">
    <property type="component" value="Segment"/>
</dbReference>
<evidence type="ECO:0000313" key="2">
    <source>
        <dbReference type="Proteomes" id="UP000018801"/>
    </source>
</evidence>
<keyword evidence="2" id="KW-1185">Reference proteome</keyword>
<reference evidence="1 2" key="1">
    <citation type="journal article" date="2013" name="Int. J. Food Microbiol.">
        <title>Expanding the diversity of oenococcal bacteriophages: insights into a novel group based on the integrase sequence.</title>
        <authorList>
            <person name="Jaomanjaka F."/>
            <person name="Ballestra P."/>
            <person name="Dols-Lafargue M."/>
            <person name="Le Marrec C."/>
        </authorList>
    </citation>
    <scope>NUCLEOTIDE SEQUENCE [LARGE SCALE GENOMIC DNA]</scope>
</reference>
<proteinExistence type="predicted"/>
<dbReference type="EMBL" id="KF183314">
    <property type="protein sequence ID" value="AHB80313.1"/>
    <property type="molecule type" value="Genomic_DNA"/>
</dbReference>
<protein>
    <submittedName>
        <fullName evidence="1">Uncharacterized protein</fullName>
    </submittedName>
</protein>
<sequence>MMKRKEIEKLETQIRGYQFDLQFAKKNSKQTNYLNGLISSLEYKCDLLKGKQT</sequence>
<dbReference type="KEGG" id="vg:18500047"/>
<dbReference type="RefSeq" id="YP_009006554.1">
    <property type="nucleotide sequence ID" value="NC_023571.1"/>
</dbReference>